<feature type="region of interest" description="Disordered" evidence="1">
    <location>
        <begin position="8"/>
        <end position="28"/>
    </location>
</feature>
<comment type="caution">
    <text evidence="2">The sequence shown here is derived from an EMBL/GenBank/DDBJ whole genome shotgun (WGS) entry which is preliminary data.</text>
</comment>
<organism evidence="2 3">
    <name type="scientific">Peronospora matthiolae</name>
    <dbReference type="NCBI Taxonomy" id="2874970"/>
    <lineage>
        <taxon>Eukaryota</taxon>
        <taxon>Sar</taxon>
        <taxon>Stramenopiles</taxon>
        <taxon>Oomycota</taxon>
        <taxon>Peronosporomycetes</taxon>
        <taxon>Peronosporales</taxon>
        <taxon>Peronosporaceae</taxon>
        <taxon>Peronospora</taxon>
    </lineage>
</organism>
<dbReference type="AlphaFoldDB" id="A0AAV1UV74"/>
<dbReference type="EMBL" id="CAKLBY020000229">
    <property type="protein sequence ID" value="CAK7938201.1"/>
    <property type="molecule type" value="Genomic_DNA"/>
</dbReference>
<sequence length="180" mass="20076">MPQRVAVLSHVKASSTQPSHMSSSSSARRIAWHGGKISSNKTEALQKFYQRKLRAGDYDLAQQIETTLNVEPSHDEAVFKHLTTTKYQESQTTGTVTGKYMVLKTGRVLGPKMHSKSSVKKADGSRRQAKQHDYVQKLVKTSRQSPKNVAEIPLEDKLGLPLHALVGDKAKRTLCVVKRR</sequence>
<proteinExistence type="predicted"/>
<gene>
    <name evidence="2" type="ORF">PM001_LOCUS23351</name>
</gene>
<dbReference type="Proteomes" id="UP001162060">
    <property type="component" value="Unassembled WGS sequence"/>
</dbReference>
<accession>A0AAV1UV74</accession>
<evidence type="ECO:0000313" key="3">
    <source>
        <dbReference type="Proteomes" id="UP001162060"/>
    </source>
</evidence>
<reference evidence="2" key="1">
    <citation type="submission" date="2024-01" db="EMBL/GenBank/DDBJ databases">
        <authorList>
            <person name="Webb A."/>
        </authorList>
    </citation>
    <scope>NUCLEOTIDE SEQUENCE</scope>
    <source>
        <strain evidence="2">Pm1</strain>
    </source>
</reference>
<evidence type="ECO:0000313" key="2">
    <source>
        <dbReference type="EMBL" id="CAK7938201.1"/>
    </source>
</evidence>
<feature type="compositionally biased region" description="Basic and acidic residues" evidence="1">
    <location>
        <begin position="120"/>
        <end position="132"/>
    </location>
</feature>
<feature type="compositionally biased region" description="Low complexity" evidence="1">
    <location>
        <begin position="14"/>
        <end position="26"/>
    </location>
</feature>
<feature type="region of interest" description="Disordered" evidence="1">
    <location>
        <begin position="111"/>
        <end position="132"/>
    </location>
</feature>
<name>A0AAV1UV74_9STRA</name>
<protein>
    <submittedName>
        <fullName evidence="2">Uncharacterized protein</fullName>
    </submittedName>
</protein>
<evidence type="ECO:0000256" key="1">
    <source>
        <dbReference type="SAM" id="MobiDB-lite"/>
    </source>
</evidence>